<dbReference type="GO" id="GO:0005886">
    <property type="term" value="C:plasma membrane"/>
    <property type="evidence" value="ECO:0007669"/>
    <property type="project" value="UniProtKB-SubCell"/>
</dbReference>
<gene>
    <name evidence="11" type="ORF">Muribac1_0350</name>
</gene>
<dbReference type="PROSITE" id="PS51202">
    <property type="entry name" value="RCK_C"/>
    <property type="match status" value="1"/>
</dbReference>
<dbReference type="GO" id="GO:0008324">
    <property type="term" value="F:monoatomic cation transmembrane transporter activity"/>
    <property type="evidence" value="ECO:0007669"/>
    <property type="project" value="InterPro"/>
</dbReference>
<dbReference type="InterPro" id="IPR006512">
    <property type="entry name" value="YidE_YbjL"/>
</dbReference>
<evidence type="ECO:0000256" key="6">
    <source>
        <dbReference type="ARBA" id="ARBA00022989"/>
    </source>
</evidence>
<evidence type="ECO:0000256" key="9">
    <source>
        <dbReference type="SAM" id="Phobius"/>
    </source>
</evidence>
<reference evidence="11" key="1">
    <citation type="journal article" date="2020" name="J. ISSAAS">
        <title>Lactobacilli and other gastrointestinal microbiota of Peromyscus leucopus, reservoir host for agents of Lyme disease and other zoonoses in North America.</title>
        <authorList>
            <person name="Milovic A."/>
            <person name="Bassam K."/>
            <person name="Shao H."/>
            <person name="Chatzistamou I."/>
            <person name="Tufts D.M."/>
            <person name="Diuk-Wasser M."/>
            <person name="Barbour A.G."/>
        </authorList>
    </citation>
    <scope>NUCLEOTIDE SEQUENCE</scope>
    <source>
        <strain evidence="11">LL71</strain>
    </source>
</reference>
<dbReference type="SUPFAM" id="SSF116726">
    <property type="entry name" value="TrkA C-terminal domain-like"/>
    <property type="match status" value="2"/>
</dbReference>
<evidence type="ECO:0000256" key="4">
    <source>
        <dbReference type="ARBA" id="ARBA00022475"/>
    </source>
</evidence>
<dbReference type="EMBL" id="MT002444">
    <property type="protein sequence ID" value="QIM10826.1"/>
    <property type="molecule type" value="Genomic_DNA"/>
</dbReference>
<evidence type="ECO:0000256" key="5">
    <source>
        <dbReference type="ARBA" id="ARBA00022692"/>
    </source>
</evidence>
<sequence>MEWLTEIFRQNQVIPIFLTLGLGFWLGGLRYKSFSLGPVTATLIVGVVIGQLDIPISDTVKSLAFMLFLFAIGYSVGPQFFRSLKGDGVKQICFALVECLIVIGVTVGICRLFGYNKGIAVGVFAGAQTVSAVIGVGSDTIRSLGFSEKETEQLLNIIPACYAVCYVFGTIGSAWIIANLGPVLLGGLKKVKEETKRLEDEMDSGDFTPDPGQIIANRPVSFRAYRVEADFFNRPRTVKEIEKHLKSRELRHFVERLRINGEIMDPDPDIRVKKGDIIVLSGRRESIVRDASWIGSEVSDHELLTFGTENLPVVVSKSGAAGVTIGELRNQPFMHGVMIHKVLRNEMPMPLRKGLRLERGDVVTLVGLPQDVDEAVPEIGFSDRQTSESDIVFIGLGIAVGCIIGAIVIRCGNIPISLSTSGGAIISGLVLGWLRSRRPSFGHIPRSVIWFMDNAGLNIFIAVVGLSAGPSFISGLKEVGPQLFLVGVACTALPLIISIFIANKLFKFPAAITLGCVAGSRNAVAALGAIQDSLDSTLPVMGYTVTYAVGSVSLILAGMAVALLA</sequence>
<comment type="similarity">
    <text evidence="2">Belongs to the AAE transporter (TC 2.A.81) family.</text>
</comment>
<feature type="transmembrane region" description="Helical" evidence="9">
    <location>
        <begin position="93"/>
        <end position="114"/>
    </location>
</feature>
<dbReference type="PANTHER" id="PTHR30445:SF9">
    <property type="match status" value="1"/>
</dbReference>
<organism evidence="11">
    <name type="scientific">uncultured Muribaculaceae bacterium</name>
    <dbReference type="NCBI Taxonomy" id="2301481"/>
    <lineage>
        <taxon>Bacteria</taxon>
        <taxon>Pseudomonadati</taxon>
        <taxon>Bacteroidota</taxon>
        <taxon>Bacteroidia</taxon>
        <taxon>Bacteroidales</taxon>
        <taxon>Muribaculaceae</taxon>
        <taxon>environmental samples</taxon>
    </lineage>
</organism>
<evidence type="ECO:0000256" key="7">
    <source>
        <dbReference type="ARBA" id="ARBA00023136"/>
    </source>
</evidence>
<keyword evidence="4" id="KW-1003">Cell membrane</keyword>
<comment type="subcellular location">
    <subcellularLocation>
        <location evidence="1">Cell membrane</location>
        <topology evidence="1">Multi-pass membrane protein</topology>
    </subcellularLocation>
</comment>
<dbReference type="Pfam" id="PF02080">
    <property type="entry name" value="TrkA_C"/>
    <property type="match status" value="1"/>
</dbReference>
<feature type="transmembrane region" description="Helical" evidence="9">
    <location>
        <begin position="391"/>
        <end position="409"/>
    </location>
</feature>
<evidence type="ECO:0000256" key="8">
    <source>
        <dbReference type="PROSITE-ProRule" id="PRU00182"/>
    </source>
</evidence>
<keyword evidence="6 9" id="KW-1133">Transmembrane helix</keyword>
<dbReference type="PROSITE" id="PS50889">
    <property type="entry name" value="S4"/>
    <property type="match status" value="1"/>
</dbReference>
<feature type="transmembrane region" description="Helical" evidence="9">
    <location>
        <begin position="12"/>
        <end position="29"/>
    </location>
</feature>
<keyword evidence="8" id="KW-0694">RNA-binding</keyword>
<dbReference type="NCBIfam" id="TIGR03802">
    <property type="entry name" value="Asp_Ala_antiprt"/>
    <property type="match status" value="1"/>
</dbReference>
<keyword evidence="7 9" id="KW-0472">Membrane</keyword>
<feature type="transmembrane region" description="Helical" evidence="9">
    <location>
        <begin position="542"/>
        <end position="564"/>
    </location>
</feature>
<dbReference type="InterPro" id="IPR006037">
    <property type="entry name" value="RCK_C"/>
</dbReference>
<evidence type="ECO:0000256" key="3">
    <source>
        <dbReference type="ARBA" id="ARBA00022448"/>
    </source>
</evidence>
<dbReference type="GO" id="GO:0003723">
    <property type="term" value="F:RNA binding"/>
    <property type="evidence" value="ECO:0007669"/>
    <property type="project" value="UniProtKB-KW"/>
</dbReference>
<dbReference type="NCBIfam" id="TIGR01625">
    <property type="entry name" value="YidE_YbjL_dupl"/>
    <property type="match status" value="1"/>
</dbReference>
<keyword evidence="5 9" id="KW-0812">Transmembrane</keyword>
<dbReference type="InterPro" id="IPR022457">
    <property type="entry name" value="Asp_Ala_antiprt"/>
</dbReference>
<feature type="transmembrane region" description="Helical" evidence="9">
    <location>
        <begin position="415"/>
        <end position="434"/>
    </location>
</feature>
<evidence type="ECO:0000259" key="10">
    <source>
        <dbReference type="PROSITE" id="PS51202"/>
    </source>
</evidence>
<feature type="transmembrane region" description="Helical" evidence="9">
    <location>
        <begin position="62"/>
        <end position="81"/>
    </location>
</feature>
<feature type="transmembrane region" description="Helical" evidence="9">
    <location>
        <begin position="479"/>
        <end position="501"/>
    </location>
</feature>
<dbReference type="PANTHER" id="PTHR30445">
    <property type="entry name" value="K(+)_H(+) ANTIPORTER SUBUNIT KHTT"/>
    <property type="match status" value="1"/>
</dbReference>
<feature type="transmembrane region" description="Helical" evidence="9">
    <location>
        <begin position="36"/>
        <end position="56"/>
    </location>
</feature>
<evidence type="ECO:0000256" key="2">
    <source>
        <dbReference type="ARBA" id="ARBA00009854"/>
    </source>
</evidence>
<evidence type="ECO:0000256" key="1">
    <source>
        <dbReference type="ARBA" id="ARBA00004651"/>
    </source>
</evidence>
<feature type="transmembrane region" description="Helical" evidence="9">
    <location>
        <begin position="455"/>
        <end position="473"/>
    </location>
</feature>
<dbReference type="InterPro" id="IPR050144">
    <property type="entry name" value="AAE_transporter"/>
</dbReference>
<dbReference type="GO" id="GO:0006813">
    <property type="term" value="P:potassium ion transport"/>
    <property type="evidence" value="ECO:0007669"/>
    <property type="project" value="InterPro"/>
</dbReference>
<feature type="domain" description="RCK C-terminal" evidence="10">
    <location>
        <begin position="217"/>
        <end position="297"/>
    </location>
</feature>
<evidence type="ECO:0000313" key="11">
    <source>
        <dbReference type="EMBL" id="QIM10826.1"/>
    </source>
</evidence>
<protein>
    <submittedName>
        <fullName evidence="11">Putative transporter</fullName>
    </submittedName>
</protein>
<dbReference type="AlphaFoldDB" id="A0A6G8F3M1"/>
<proteinExistence type="inferred from homology"/>
<dbReference type="InterPro" id="IPR036721">
    <property type="entry name" value="RCK_C_sf"/>
</dbReference>
<name>A0A6G8F3M1_9BACT</name>
<feature type="transmembrane region" description="Helical" evidence="9">
    <location>
        <begin position="157"/>
        <end position="188"/>
    </location>
</feature>
<keyword evidence="3" id="KW-0813">Transport</keyword>
<feature type="transmembrane region" description="Helical" evidence="9">
    <location>
        <begin position="508"/>
        <end position="530"/>
    </location>
</feature>
<accession>A0A6G8F3M1</accession>
<dbReference type="Pfam" id="PF06826">
    <property type="entry name" value="Asp-Al_Ex"/>
    <property type="match status" value="2"/>
</dbReference>